<evidence type="ECO:0000256" key="3">
    <source>
        <dbReference type="ARBA" id="ARBA00022723"/>
    </source>
</evidence>
<dbReference type="GO" id="GO:0046872">
    <property type="term" value="F:metal ion binding"/>
    <property type="evidence" value="ECO:0007669"/>
    <property type="project" value="UniProtKB-KW"/>
</dbReference>
<dbReference type="GO" id="GO:0042597">
    <property type="term" value="C:periplasmic space"/>
    <property type="evidence" value="ECO:0007669"/>
    <property type="project" value="UniProtKB-SubCell"/>
</dbReference>
<proteinExistence type="predicted"/>
<dbReference type="Proteomes" id="UP000069030">
    <property type="component" value="Chromosome"/>
</dbReference>
<dbReference type="InterPro" id="IPR051395">
    <property type="entry name" value="Cytochrome_c_Peroxidase/MauG"/>
</dbReference>
<dbReference type="RefSeq" id="WP_006260309.1">
    <property type="nucleotide sequence ID" value="NZ_BCMQ01000007.1"/>
</dbReference>
<dbReference type="PANTHER" id="PTHR30600:SF7">
    <property type="entry name" value="CYTOCHROME C PEROXIDASE-RELATED"/>
    <property type="match status" value="1"/>
</dbReference>
<feature type="binding site" description="axial binding residue" evidence="9">
    <location>
        <position position="229"/>
    </location>
    <ligand>
        <name>heme c</name>
        <dbReference type="ChEBI" id="CHEBI:61717"/>
        <label>2</label>
    </ligand>
    <ligandPart>
        <name>Fe</name>
        <dbReference type="ChEBI" id="CHEBI:18248"/>
    </ligandPart>
</feature>
<dbReference type="InterPro" id="IPR026259">
    <property type="entry name" value="MauG/Cytc_peroxidase"/>
</dbReference>
<keyword evidence="7 9" id="KW-0408">Iron</keyword>
<keyword evidence="2 8" id="KW-0349">Heme</keyword>
<evidence type="ECO:0000256" key="4">
    <source>
        <dbReference type="ARBA" id="ARBA00022729"/>
    </source>
</evidence>
<comment type="PTM">
    <text evidence="8">Binds 2 heme groups per subunit.</text>
</comment>
<dbReference type="Gene3D" id="1.10.760.10">
    <property type="entry name" value="Cytochrome c-like domain"/>
    <property type="match status" value="2"/>
</dbReference>
<comment type="subcellular location">
    <subcellularLocation>
        <location evidence="1">Periplasm</location>
    </subcellularLocation>
</comment>
<evidence type="ECO:0000256" key="9">
    <source>
        <dbReference type="PIRSR" id="PIRSR000294-2"/>
    </source>
</evidence>
<feature type="binding site" description="axial binding residue" evidence="9">
    <location>
        <position position="83"/>
    </location>
    <ligand>
        <name>heme c</name>
        <dbReference type="ChEBI" id="CHEBI:61717"/>
        <label>1</label>
    </ligand>
    <ligandPart>
        <name>Fe</name>
        <dbReference type="ChEBI" id="CHEBI:18248"/>
    </ligandPart>
</feature>
<dbReference type="KEGG" id="mod:AS202_01855"/>
<evidence type="ECO:0000256" key="7">
    <source>
        <dbReference type="ARBA" id="ARBA00023004"/>
    </source>
</evidence>
<dbReference type="PIRSF" id="PIRSF000294">
    <property type="entry name" value="Cytochrome-c_peroxidase"/>
    <property type="match status" value="1"/>
</dbReference>
<keyword evidence="6" id="KW-0560">Oxidoreductase</keyword>
<evidence type="ECO:0000313" key="10">
    <source>
        <dbReference type="EMBL" id="ALU24992.1"/>
    </source>
</evidence>
<dbReference type="SUPFAM" id="SSF46626">
    <property type="entry name" value="Cytochrome c"/>
    <property type="match status" value="2"/>
</dbReference>
<feature type="binding site" description="axial binding residue" evidence="9">
    <location>
        <position position="304"/>
    </location>
    <ligand>
        <name>heme c</name>
        <dbReference type="ChEBI" id="CHEBI:61717"/>
        <label>2</label>
    </ligand>
    <ligandPart>
        <name>Fe</name>
        <dbReference type="ChEBI" id="CHEBI:18248"/>
    </ligandPart>
</feature>
<keyword evidence="10" id="KW-0575">Peroxidase</keyword>
<dbReference type="PROSITE" id="PS51007">
    <property type="entry name" value="CYTC"/>
    <property type="match status" value="2"/>
</dbReference>
<evidence type="ECO:0000256" key="5">
    <source>
        <dbReference type="ARBA" id="ARBA00022764"/>
    </source>
</evidence>
<dbReference type="InterPro" id="IPR004852">
    <property type="entry name" value="Di-haem_cyt_c_peroxidsae"/>
</dbReference>
<dbReference type="GO" id="GO:0009055">
    <property type="term" value="F:electron transfer activity"/>
    <property type="evidence" value="ECO:0007669"/>
    <property type="project" value="InterPro"/>
</dbReference>
<keyword evidence="3 9" id="KW-0479">Metal-binding</keyword>
<evidence type="ECO:0000256" key="2">
    <source>
        <dbReference type="ARBA" id="ARBA00022617"/>
    </source>
</evidence>
<comment type="cofactor">
    <cofactor evidence="8">
        <name>heme</name>
        <dbReference type="ChEBI" id="CHEBI:30413"/>
    </cofactor>
    <text evidence="8">Binds 2 heme groups.</text>
</comment>
<dbReference type="Pfam" id="PF03150">
    <property type="entry name" value="CCP_MauG"/>
    <property type="match status" value="1"/>
</dbReference>
<dbReference type="eggNOG" id="COG1858">
    <property type="taxonomic scope" value="Bacteria"/>
</dbReference>
<protein>
    <submittedName>
        <fullName evidence="10">Cytochrome-c peroxidase</fullName>
    </submittedName>
</protein>
<evidence type="ECO:0000313" key="11">
    <source>
        <dbReference type="Proteomes" id="UP000069030"/>
    </source>
</evidence>
<evidence type="ECO:0000256" key="6">
    <source>
        <dbReference type="ARBA" id="ARBA00023002"/>
    </source>
</evidence>
<dbReference type="InterPro" id="IPR036909">
    <property type="entry name" value="Cyt_c-like_dom_sf"/>
</dbReference>
<dbReference type="GO" id="GO:0004130">
    <property type="term" value="F:cytochrome-c peroxidase activity"/>
    <property type="evidence" value="ECO:0007669"/>
    <property type="project" value="TreeGrafter"/>
</dbReference>
<dbReference type="GO" id="GO:0020037">
    <property type="term" value="F:heme binding"/>
    <property type="evidence" value="ECO:0007669"/>
    <property type="project" value="InterPro"/>
</dbReference>
<sequence>MKKHLVLLTVLLAFVSCKKEQTSSSDHKEENKSELLTKASTYFQPISSVENTNLDPEKVALGKYLYFDTNLSKDGNISCNSCHNLNTYGVDNLAFSPGDDGSLGGRNSPTVFHAALHNMQFWDGRAKDVEEQAGGPILNPVEHNIKNEKELEDRLRKIDMYKEKFAAVYKSDKEPITFKNITNAIGAFERTLMPESRFDKFLDGDVAALTAQEQKGLETFISVGCITCHNGVALGGQMFQKFGVYGDYWQETKSAKIDNGLADLSKKDTEKYLFKVPGLRNIEHTGPYFHDGSVKDLKEAVRIMASLQTNVKLSQEQIDDITVFLGSLSSDIDDEVKKSPFES</sequence>
<organism evidence="10 11">
    <name type="scientific">Myroides odoratimimus</name>
    <dbReference type="NCBI Taxonomy" id="76832"/>
    <lineage>
        <taxon>Bacteria</taxon>
        <taxon>Pseudomonadati</taxon>
        <taxon>Bacteroidota</taxon>
        <taxon>Flavobacteriia</taxon>
        <taxon>Flavobacteriales</taxon>
        <taxon>Flavobacteriaceae</taxon>
        <taxon>Myroides</taxon>
    </lineage>
</organism>
<dbReference type="EMBL" id="CP013690">
    <property type="protein sequence ID" value="ALU24992.1"/>
    <property type="molecule type" value="Genomic_DNA"/>
</dbReference>
<dbReference type="PANTHER" id="PTHR30600">
    <property type="entry name" value="CYTOCHROME C PEROXIDASE-RELATED"/>
    <property type="match status" value="1"/>
</dbReference>
<dbReference type="InterPro" id="IPR009056">
    <property type="entry name" value="Cyt_c-like_dom"/>
</dbReference>
<gene>
    <name evidence="10" type="ORF">AS202_01855</name>
</gene>
<accession>A0A0S7EH52</accession>
<reference evidence="10 11" key="1">
    <citation type="journal article" date="2016" name="J. Zhejiang Univ. Sci. B">
        <title>Antibiotic resistance mechanisms of Myroides sp.</title>
        <authorList>
            <person name="Hu S."/>
            <person name="Yuan S."/>
            <person name="Qu H."/>
            <person name="Jiang T."/>
            <person name="Zhou Y."/>
            <person name="Wang M."/>
            <person name="Ming D."/>
        </authorList>
    </citation>
    <scope>NUCLEOTIDE SEQUENCE [LARGE SCALE GENOMIC DNA]</scope>
    <source>
        <strain evidence="10 11">PR63039</strain>
    </source>
</reference>
<dbReference type="AlphaFoldDB" id="A0A0S7EH52"/>
<name>A0A0S7EH52_9FLAO</name>
<feature type="binding site" description="covalent" evidence="8">
    <location>
        <position position="79"/>
    </location>
    <ligand>
        <name>heme c</name>
        <dbReference type="ChEBI" id="CHEBI:61717"/>
        <label>1</label>
    </ligand>
</feature>
<dbReference type="GeneID" id="66973615"/>
<feature type="binding site" description="covalent" evidence="8">
    <location>
        <position position="228"/>
    </location>
    <ligand>
        <name>heme c</name>
        <dbReference type="ChEBI" id="CHEBI:61717"/>
        <label>2</label>
    </ligand>
</feature>
<feature type="binding site" description="covalent" evidence="8">
    <location>
        <position position="225"/>
    </location>
    <ligand>
        <name>heme c</name>
        <dbReference type="ChEBI" id="CHEBI:61717"/>
        <label>2</label>
    </ligand>
</feature>
<feature type="binding site" description="covalent" evidence="8">
    <location>
        <position position="82"/>
    </location>
    <ligand>
        <name>heme c</name>
        <dbReference type="ChEBI" id="CHEBI:61717"/>
        <label>1</label>
    </ligand>
</feature>
<dbReference type="PROSITE" id="PS51257">
    <property type="entry name" value="PROKAR_LIPOPROTEIN"/>
    <property type="match status" value="1"/>
</dbReference>
<keyword evidence="5" id="KW-0574">Periplasm</keyword>
<evidence type="ECO:0000256" key="1">
    <source>
        <dbReference type="ARBA" id="ARBA00004418"/>
    </source>
</evidence>
<evidence type="ECO:0000256" key="8">
    <source>
        <dbReference type="PIRSR" id="PIRSR000294-1"/>
    </source>
</evidence>
<keyword evidence="4" id="KW-0732">Signal</keyword>